<dbReference type="AlphaFoldDB" id="V9LA02"/>
<accession>V9LA02</accession>
<evidence type="ECO:0000259" key="2">
    <source>
        <dbReference type="PROSITE" id="PS51338"/>
    </source>
</evidence>
<dbReference type="GO" id="GO:0051764">
    <property type="term" value="P:actin crosslink formation"/>
    <property type="evidence" value="ECO:0007669"/>
    <property type="project" value="TreeGrafter"/>
</dbReference>
<dbReference type="GO" id="GO:0007009">
    <property type="term" value="P:plasma membrane organization"/>
    <property type="evidence" value="ECO:0007669"/>
    <property type="project" value="InterPro"/>
</dbReference>
<dbReference type="GO" id="GO:0005654">
    <property type="term" value="C:nucleoplasm"/>
    <property type="evidence" value="ECO:0007669"/>
    <property type="project" value="TreeGrafter"/>
</dbReference>
<evidence type="ECO:0000256" key="1">
    <source>
        <dbReference type="SAM" id="MobiDB-lite"/>
    </source>
</evidence>
<sequence length="268" mass="31129">MSRSADQVYQATLNTYTEILEQFNPRMQNLVVLGNNFFHAFRVLMKAANSYFVAVGRFGDMALHTSTSQILGQVLMQMTDTQRLLNSDLEVVFQRFHEELLQQMEENAKLDMDYIADSKYRFEMEHRKRREELERAGAELRRGGVGKSHHNRETQEIMNRLEAGVDSFLMSSHRQAQAEERRRYRFLAEKHSHFSQHLLGFHSKARDILNKKLPGWKEQTSPSPAPPINPRPQSLGKTFAKEEPSLRHGFASSTQFLTRTDADRKSTR</sequence>
<proteinExistence type="evidence at transcript level"/>
<dbReference type="EMBL" id="JW876327">
    <property type="protein sequence ID" value="AFP08844.1"/>
    <property type="molecule type" value="mRNA"/>
</dbReference>
<feature type="domain" description="IMD" evidence="2">
    <location>
        <begin position="1"/>
        <end position="239"/>
    </location>
</feature>
<dbReference type="PANTHER" id="PTHR14206:SF5">
    <property type="entry name" value="BRAIN-SPECIFIC ANGIOGENESIS INHIBITOR 1-ASSOCIATED PROTEIN 2-LIKE PROTEIN 2"/>
    <property type="match status" value="1"/>
</dbReference>
<dbReference type="InterPro" id="IPR027267">
    <property type="entry name" value="AH/BAR_dom_sf"/>
</dbReference>
<dbReference type="GO" id="GO:0005829">
    <property type="term" value="C:cytosol"/>
    <property type="evidence" value="ECO:0007669"/>
    <property type="project" value="TreeGrafter"/>
</dbReference>
<dbReference type="Pfam" id="PF08397">
    <property type="entry name" value="IMD"/>
    <property type="match status" value="1"/>
</dbReference>
<feature type="region of interest" description="Disordered" evidence="1">
    <location>
        <begin position="214"/>
        <end position="268"/>
    </location>
</feature>
<evidence type="ECO:0000313" key="3">
    <source>
        <dbReference type="EMBL" id="AFP08844.1"/>
    </source>
</evidence>
<name>V9LA02_CALMI</name>
<reference evidence="3" key="1">
    <citation type="journal article" date="2014" name="Nature">
        <title>Elephant shark genome provides unique insights into gnathostome evolution.</title>
        <authorList>
            <consortium name="International Elephant Shark Genome Sequencing Consortium"/>
            <person name="Venkatesh B."/>
            <person name="Lee A.P."/>
            <person name="Ravi V."/>
            <person name="Maurya A.K."/>
            <person name="Lian M.M."/>
            <person name="Swann J.B."/>
            <person name="Ohta Y."/>
            <person name="Flajnik M.F."/>
            <person name="Sutoh Y."/>
            <person name="Kasahara M."/>
            <person name="Hoon S."/>
            <person name="Gangu V."/>
            <person name="Roy S.W."/>
            <person name="Irimia M."/>
            <person name="Korzh V."/>
            <person name="Kondrychyn I."/>
            <person name="Lim Z.W."/>
            <person name="Tay B.H."/>
            <person name="Tohari S."/>
            <person name="Kong K.W."/>
            <person name="Ho S."/>
            <person name="Lorente-Galdos B."/>
            <person name="Quilez J."/>
            <person name="Marques-Bonet T."/>
            <person name="Raney B.J."/>
            <person name="Ingham P.W."/>
            <person name="Tay A."/>
            <person name="Hillier L.W."/>
            <person name="Minx P."/>
            <person name="Boehm T."/>
            <person name="Wilson R.K."/>
            <person name="Brenner S."/>
            <person name="Warren W.C."/>
        </authorList>
    </citation>
    <scope>NUCLEOTIDE SEQUENCE</scope>
    <source>
        <tissue evidence="3">Testis</tissue>
    </source>
</reference>
<dbReference type="PROSITE" id="PS51338">
    <property type="entry name" value="IMD"/>
    <property type="match status" value="1"/>
</dbReference>
<feature type="non-terminal residue" evidence="3">
    <location>
        <position position="268"/>
    </location>
</feature>
<dbReference type="GO" id="GO:0030838">
    <property type="term" value="P:positive regulation of actin filament polymerization"/>
    <property type="evidence" value="ECO:0007669"/>
    <property type="project" value="TreeGrafter"/>
</dbReference>
<dbReference type="GO" id="GO:0051017">
    <property type="term" value="P:actin filament bundle assembly"/>
    <property type="evidence" value="ECO:0007669"/>
    <property type="project" value="TreeGrafter"/>
</dbReference>
<dbReference type="InterPro" id="IPR013606">
    <property type="entry name" value="I-BAR_dom"/>
</dbReference>
<organism evidence="3">
    <name type="scientific">Callorhinchus milii</name>
    <name type="common">Ghost shark</name>
    <dbReference type="NCBI Taxonomy" id="7868"/>
    <lineage>
        <taxon>Eukaryota</taxon>
        <taxon>Metazoa</taxon>
        <taxon>Chordata</taxon>
        <taxon>Craniata</taxon>
        <taxon>Vertebrata</taxon>
        <taxon>Chondrichthyes</taxon>
        <taxon>Holocephali</taxon>
        <taxon>Chimaeriformes</taxon>
        <taxon>Callorhinchidae</taxon>
        <taxon>Callorhinchus</taxon>
    </lineage>
</organism>
<dbReference type="SUPFAM" id="SSF103657">
    <property type="entry name" value="BAR/IMD domain-like"/>
    <property type="match status" value="1"/>
</dbReference>
<protein>
    <submittedName>
        <fullName evidence="3">Brain-specific angiogenesis inhibitor 1-associated protein 2-like protein 2</fullName>
    </submittedName>
</protein>
<dbReference type="InterPro" id="IPR027681">
    <property type="entry name" value="IRSp53/IRTKS/Pinkbar"/>
</dbReference>
<dbReference type="PANTHER" id="PTHR14206">
    <property type="entry name" value="BRAIN-SPECIFIC ANGIOGENESIS INHIBITOR 1-ASSOCIATED PROTEIN 2"/>
    <property type="match status" value="1"/>
</dbReference>
<dbReference type="Gene3D" id="1.20.1270.60">
    <property type="entry name" value="Arfaptin homology (AH) domain/BAR domain"/>
    <property type="match status" value="1"/>
</dbReference>